<protein>
    <submittedName>
        <fullName evidence="1">Uncharacterized protein</fullName>
    </submittedName>
</protein>
<dbReference type="Proteomes" id="UP000281406">
    <property type="component" value="Unassembled WGS sequence"/>
</dbReference>
<accession>A0A3N0Z1C5</accession>
<comment type="caution">
    <text evidence="1">The sequence shown here is derived from an EMBL/GenBank/DDBJ whole genome shotgun (WGS) entry which is preliminary data.</text>
</comment>
<dbReference type="AlphaFoldDB" id="A0A3N0Z1C5"/>
<name>A0A3N0Z1C5_ANAGA</name>
<organism evidence="1 2">
    <name type="scientific">Anabarilius grahami</name>
    <name type="common">Kanglang fish</name>
    <name type="synonym">Barilius grahami</name>
    <dbReference type="NCBI Taxonomy" id="495550"/>
    <lineage>
        <taxon>Eukaryota</taxon>
        <taxon>Metazoa</taxon>
        <taxon>Chordata</taxon>
        <taxon>Craniata</taxon>
        <taxon>Vertebrata</taxon>
        <taxon>Euteleostomi</taxon>
        <taxon>Actinopterygii</taxon>
        <taxon>Neopterygii</taxon>
        <taxon>Teleostei</taxon>
        <taxon>Ostariophysi</taxon>
        <taxon>Cypriniformes</taxon>
        <taxon>Xenocyprididae</taxon>
        <taxon>Xenocypridinae</taxon>
        <taxon>Xenocypridinae incertae sedis</taxon>
        <taxon>Anabarilius</taxon>
    </lineage>
</organism>
<dbReference type="EMBL" id="RJVU01017965">
    <property type="protein sequence ID" value="ROL52033.1"/>
    <property type="molecule type" value="Genomic_DNA"/>
</dbReference>
<gene>
    <name evidence="1" type="ORF">DPX16_23525</name>
</gene>
<keyword evidence="2" id="KW-1185">Reference proteome</keyword>
<reference evidence="1 2" key="1">
    <citation type="submission" date="2018-10" db="EMBL/GenBank/DDBJ databases">
        <title>Genome assembly for a Yunnan-Guizhou Plateau 3E fish, Anabarilius grahami (Regan), and its evolutionary and genetic applications.</title>
        <authorList>
            <person name="Jiang W."/>
        </authorList>
    </citation>
    <scope>NUCLEOTIDE SEQUENCE [LARGE SCALE GENOMIC DNA]</scope>
    <source>
        <strain evidence="1">AG-KIZ</strain>
        <tissue evidence="1">Muscle</tissue>
    </source>
</reference>
<sequence length="180" mass="19904">MTSHQFVLRFRLKYTGAFRYLRLTVPVLLLLRRLRLLGLQIELAEDFEAGISLSRASPISSRALIPDPEAHSAASTDLTEGMLLASGSEEDATRIEVDITVFDSGKRLVGVALDGNMPSALLVLKFFYVFEKRLAAACGGHPTWPTSKYDIRSQAHSTLQPILKILLVMSITVLIAYTKN</sequence>
<proteinExistence type="predicted"/>
<evidence type="ECO:0000313" key="2">
    <source>
        <dbReference type="Proteomes" id="UP000281406"/>
    </source>
</evidence>
<evidence type="ECO:0000313" key="1">
    <source>
        <dbReference type="EMBL" id="ROL52033.1"/>
    </source>
</evidence>